<dbReference type="EMBL" id="JACDUS010000002">
    <property type="protein sequence ID" value="MBA2880695.1"/>
    <property type="molecule type" value="Genomic_DNA"/>
</dbReference>
<evidence type="ECO:0000256" key="4">
    <source>
        <dbReference type="ARBA" id="ARBA00022475"/>
    </source>
</evidence>
<dbReference type="InterPro" id="IPR012902">
    <property type="entry name" value="N_methyl_site"/>
</dbReference>
<sequence>MKIFSAATAPARKPSPTSGGFTLIELMVVIVILSILAVYMVPRIMGRPEQAKQLKARIDIQALETALKLYKLDNGHYPTTEQGLEALVEPPDAGPPAKGWREGGYLEKGKIAKDPWGNDYVYLSPGTHDDYDIISYGADGEPGGEGDNADIRSWEIE</sequence>
<keyword evidence="14" id="KW-1185">Reference proteome</keyword>
<dbReference type="InterPro" id="IPR000983">
    <property type="entry name" value="Bac_GSPG_pilin"/>
</dbReference>
<dbReference type="NCBIfam" id="TIGR02532">
    <property type="entry name" value="IV_pilin_GFxxxE"/>
    <property type="match status" value="1"/>
</dbReference>
<dbReference type="RefSeq" id="WP_181550356.1">
    <property type="nucleotide sequence ID" value="NZ_JACDUS010000002.1"/>
</dbReference>
<dbReference type="Pfam" id="PF08334">
    <property type="entry name" value="T2SSG"/>
    <property type="match status" value="1"/>
</dbReference>
<evidence type="ECO:0000256" key="10">
    <source>
        <dbReference type="SAM" id="MobiDB-lite"/>
    </source>
</evidence>
<organism evidence="13 14">
    <name type="scientific">Desulfosalsimonas propionicica</name>
    <dbReference type="NCBI Taxonomy" id="332175"/>
    <lineage>
        <taxon>Bacteria</taxon>
        <taxon>Pseudomonadati</taxon>
        <taxon>Thermodesulfobacteriota</taxon>
        <taxon>Desulfobacteria</taxon>
        <taxon>Desulfobacterales</taxon>
        <taxon>Desulfosalsimonadaceae</taxon>
        <taxon>Desulfosalsimonas</taxon>
    </lineage>
</organism>
<dbReference type="GO" id="GO:0005886">
    <property type="term" value="C:plasma membrane"/>
    <property type="evidence" value="ECO:0007669"/>
    <property type="project" value="UniProtKB-SubCell"/>
</dbReference>
<dbReference type="NCBIfam" id="TIGR01710">
    <property type="entry name" value="typeII_sec_gspG"/>
    <property type="match status" value="1"/>
</dbReference>
<dbReference type="GO" id="GO:0015627">
    <property type="term" value="C:type II protein secretion system complex"/>
    <property type="evidence" value="ECO:0007669"/>
    <property type="project" value="InterPro"/>
</dbReference>
<comment type="subcellular location">
    <subcellularLocation>
        <location evidence="1">Cell inner membrane</location>
        <topology evidence="1">Single-pass membrane protein</topology>
    </subcellularLocation>
</comment>
<comment type="similarity">
    <text evidence="2">Belongs to the GSP G family.</text>
</comment>
<reference evidence="13 14" key="1">
    <citation type="submission" date="2020-07" db="EMBL/GenBank/DDBJ databases">
        <title>Genomic Encyclopedia of Type Strains, Phase IV (KMG-IV): sequencing the most valuable type-strain genomes for metagenomic binning, comparative biology and taxonomic classification.</title>
        <authorList>
            <person name="Goeker M."/>
        </authorList>
    </citation>
    <scope>NUCLEOTIDE SEQUENCE [LARGE SCALE GENOMIC DNA]</scope>
    <source>
        <strain evidence="13 14">DSM 17721</strain>
    </source>
</reference>
<dbReference type="InterPro" id="IPR013545">
    <property type="entry name" value="T2SS_protein-GspG_C"/>
</dbReference>
<dbReference type="Proteomes" id="UP000525298">
    <property type="component" value="Unassembled WGS sequence"/>
</dbReference>
<keyword evidence="6" id="KW-0997">Cell inner membrane</keyword>
<dbReference type="GO" id="GO:0015628">
    <property type="term" value="P:protein secretion by the type II secretion system"/>
    <property type="evidence" value="ECO:0007669"/>
    <property type="project" value="InterPro"/>
</dbReference>
<evidence type="ECO:0000256" key="1">
    <source>
        <dbReference type="ARBA" id="ARBA00004377"/>
    </source>
</evidence>
<feature type="domain" description="Type II secretion system protein GspG C-terminal" evidence="12">
    <location>
        <begin position="43"/>
        <end position="154"/>
    </location>
</feature>
<keyword evidence="9 11" id="KW-0472">Membrane</keyword>
<feature type="transmembrane region" description="Helical" evidence="11">
    <location>
        <begin position="20"/>
        <end position="41"/>
    </location>
</feature>
<comment type="caution">
    <text evidence="13">The sequence shown here is derived from an EMBL/GenBank/DDBJ whole genome shotgun (WGS) entry which is preliminary data.</text>
</comment>
<accession>A0A7W0C7P0</accession>
<dbReference type="SUPFAM" id="SSF54523">
    <property type="entry name" value="Pili subunits"/>
    <property type="match status" value="1"/>
</dbReference>
<dbReference type="PANTHER" id="PTHR30093">
    <property type="entry name" value="GENERAL SECRETION PATHWAY PROTEIN G"/>
    <property type="match status" value="1"/>
</dbReference>
<dbReference type="InterPro" id="IPR010054">
    <property type="entry name" value="Type2_sec_GspG"/>
</dbReference>
<keyword evidence="8 11" id="KW-1133">Transmembrane helix</keyword>
<evidence type="ECO:0000256" key="2">
    <source>
        <dbReference type="ARBA" id="ARBA00009984"/>
    </source>
</evidence>
<dbReference type="Pfam" id="PF07963">
    <property type="entry name" value="N_methyl"/>
    <property type="match status" value="1"/>
</dbReference>
<evidence type="ECO:0000256" key="5">
    <source>
        <dbReference type="ARBA" id="ARBA00022481"/>
    </source>
</evidence>
<evidence type="ECO:0000256" key="7">
    <source>
        <dbReference type="ARBA" id="ARBA00022692"/>
    </source>
</evidence>
<evidence type="ECO:0000256" key="3">
    <source>
        <dbReference type="ARBA" id="ARBA00020042"/>
    </source>
</evidence>
<evidence type="ECO:0000256" key="6">
    <source>
        <dbReference type="ARBA" id="ARBA00022519"/>
    </source>
</evidence>
<name>A0A7W0C7P0_9BACT</name>
<evidence type="ECO:0000256" key="11">
    <source>
        <dbReference type="SAM" id="Phobius"/>
    </source>
</evidence>
<feature type="region of interest" description="Disordered" evidence="10">
    <location>
        <begin position="137"/>
        <end position="157"/>
    </location>
</feature>
<dbReference type="InterPro" id="IPR045584">
    <property type="entry name" value="Pilin-like"/>
</dbReference>
<proteinExistence type="inferred from homology"/>
<keyword evidence="4" id="KW-1003">Cell membrane</keyword>
<dbReference type="PRINTS" id="PR00813">
    <property type="entry name" value="BCTERIALGSPG"/>
</dbReference>
<gene>
    <name evidence="13" type="ORF">HNR65_001013</name>
</gene>
<dbReference type="Gene3D" id="3.30.700.10">
    <property type="entry name" value="Glycoprotein, Type 4 Pilin"/>
    <property type="match status" value="1"/>
</dbReference>
<keyword evidence="5" id="KW-0488">Methylation</keyword>
<evidence type="ECO:0000259" key="12">
    <source>
        <dbReference type="Pfam" id="PF08334"/>
    </source>
</evidence>
<evidence type="ECO:0000313" key="14">
    <source>
        <dbReference type="Proteomes" id="UP000525298"/>
    </source>
</evidence>
<evidence type="ECO:0000256" key="9">
    <source>
        <dbReference type="ARBA" id="ARBA00023136"/>
    </source>
</evidence>
<evidence type="ECO:0000313" key="13">
    <source>
        <dbReference type="EMBL" id="MBA2880695.1"/>
    </source>
</evidence>
<protein>
    <recommendedName>
        <fullName evidence="3">Type II secretion system core protein G</fullName>
    </recommendedName>
</protein>
<dbReference type="AlphaFoldDB" id="A0A7W0C7P0"/>
<evidence type="ECO:0000256" key="8">
    <source>
        <dbReference type="ARBA" id="ARBA00022989"/>
    </source>
</evidence>
<keyword evidence="7 11" id="KW-0812">Transmembrane</keyword>
<dbReference type="PANTHER" id="PTHR30093:SF44">
    <property type="entry name" value="TYPE II SECRETION SYSTEM CORE PROTEIN G"/>
    <property type="match status" value="1"/>
</dbReference>